<evidence type="ECO:0000313" key="3">
    <source>
        <dbReference type="Proteomes" id="UP001321760"/>
    </source>
</evidence>
<dbReference type="Proteomes" id="UP001321760">
    <property type="component" value="Unassembled WGS sequence"/>
</dbReference>
<feature type="compositionally biased region" description="Basic and acidic residues" evidence="1">
    <location>
        <begin position="104"/>
        <end position="118"/>
    </location>
</feature>
<gene>
    <name evidence="2" type="ORF">QBC34DRAFT_401484</name>
</gene>
<comment type="caution">
    <text evidence="2">The sequence shown here is derived from an EMBL/GenBank/DDBJ whole genome shotgun (WGS) entry which is preliminary data.</text>
</comment>
<feature type="region of interest" description="Disordered" evidence="1">
    <location>
        <begin position="1"/>
        <end position="142"/>
    </location>
</feature>
<keyword evidence="3" id="KW-1185">Reference proteome</keyword>
<reference evidence="2" key="1">
    <citation type="journal article" date="2023" name="Mol. Phylogenet. Evol.">
        <title>Genome-scale phylogeny and comparative genomics of the fungal order Sordariales.</title>
        <authorList>
            <person name="Hensen N."/>
            <person name="Bonometti L."/>
            <person name="Westerberg I."/>
            <person name="Brannstrom I.O."/>
            <person name="Guillou S."/>
            <person name="Cros-Aarteil S."/>
            <person name="Calhoun S."/>
            <person name="Haridas S."/>
            <person name="Kuo A."/>
            <person name="Mondo S."/>
            <person name="Pangilinan J."/>
            <person name="Riley R."/>
            <person name="LaButti K."/>
            <person name="Andreopoulos B."/>
            <person name="Lipzen A."/>
            <person name="Chen C."/>
            <person name="Yan M."/>
            <person name="Daum C."/>
            <person name="Ng V."/>
            <person name="Clum A."/>
            <person name="Steindorff A."/>
            <person name="Ohm R.A."/>
            <person name="Martin F."/>
            <person name="Silar P."/>
            <person name="Natvig D.O."/>
            <person name="Lalanne C."/>
            <person name="Gautier V."/>
            <person name="Ament-Velasquez S.L."/>
            <person name="Kruys A."/>
            <person name="Hutchinson M.I."/>
            <person name="Powell A.J."/>
            <person name="Barry K."/>
            <person name="Miller A.N."/>
            <person name="Grigoriev I.V."/>
            <person name="Debuchy R."/>
            <person name="Gladieux P."/>
            <person name="Hiltunen Thoren M."/>
            <person name="Johannesson H."/>
        </authorList>
    </citation>
    <scope>NUCLEOTIDE SEQUENCE</scope>
    <source>
        <strain evidence="2">PSN243</strain>
    </source>
</reference>
<reference evidence="2" key="2">
    <citation type="submission" date="2023-05" db="EMBL/GenBank/DDBJ databases">
        <authorList>
            <consortium name="Lawrence Berkeley National Laboratory"/>
            <person name="Steindorff A."/>
            <person name="Hensen N."/>
            <person name="Bonometti L."/>
            <person name="Westerberg I."/>
            <person name="Brannstrom I.O."/>
            <person name="Guillou S."/>
            <person name="Cros-Aarteil S."/>
            <person name="Calhoun S."/>
            <person name="Haridas S."/>
            <person name="Kuo A."/>
            <person name="Mondo S."/>
            <person name="Pangilinan J."/>
            <person name="Riley R."/>
            <person name="Labutti K."/>
            <person name="Andreopoulos B."/>
            <person name="Lipzen A."/>
            <person name="Chen C."/>
            <person name="Yanf M."/>
            <person name="Daum C."/>
            <person name="Ng V."/>
            <person name="Clum A."/>
            <person name="Ohm R."/>
            <person name="Martin F."/>
            <person name="Silar P."/>
            <person name="Natvig D."/>
            <person name="Lalanne C."/>
            <person name="Gautier V."/>
            <person name="Ament-Velasquez S.L."/>
            <person name="Kruys A."/>
            <person name="Hutchinson M.I."/>
            <person name="Powell A.J."/>
            <person name="Barry K."/>
            <person name="Miller A.N."/>
            <person name="Grigoriev I.V."/>
            <person name="Debuchy R."/>
            <person name="Gladieux P."/>
            <person name="Thoren M.H."/>
            <person name="Johannesson H."/>
        </authorList>
    </citation>
    <scope>NUCLEOTIDE SEQUENCE</scope>
    <source>
        <strain evidence="2">PSN243</strain>
    </source>
</reference>
<feature type="compositionally biased region" description="Polar residues" evidence="1">
    <location>
        <begin position="36"/>
        <end position="54"/>
    </location>
</feature>
<name>A0AAV9GUY0_9PEZI</name>
<dbReference type="EMBL" id="MU865929">
    <property type="protein sequence ID" value="KAK4451183.1"/>
    <property type="molecule type" value="Genomic_DNA"/>
</dbReference>
<accession>A0AAV9GUY0</accession>
<organism evidence="2 3">
    <name type="scientific">Podospora aff. communis PSN243</name>
    <dbReference type="NCBI Taxonomy" id="3040156"/>
    <lineage>
        <taxon>Eukaryota</taxon>
        <taxon>Fungi</taxon>
        <taxon>Dikarya</taxon>
        <taxon>Ascomycota</taxon>
        <taxon>Pezizomycotina</taxon>
        <taxon>Sordariomycetes</taxon>
        <taxon>Sordariomycetidae</taxon>
        <taxon>Sordariales</taxon>
        <taxon>Podosporaceae</taxon>
        <taxon>Podospora</taxon>
    </lineage>
</organism>
<evidence type="ECO:0000313" key="2">
    <source>
        <dbReference type="EMBL" id="KAK4451183.1"/>
    </source>
</evidence>
<sequence length="213" mass="23834">MRPFHPAPRNLSSEHTTSKPRYKVPSFTRTLPLHTPLQNQRSPSSKSRQDGQTSRRSHQPHLRGGDATQEHCQRRATVHLQERPRSTCQHLPDHWPPRRILALPRRDNRPRQEPRCQDQEGPPAHRNAGSKPTPRCSRHPRQPALALSVNEAVPVAAAGGSTHARDGPQPPVLAPHASRELCAFREEPLPPRGLPRLVVCPYAAQPAALGRRP</sequence>
<dbReference type="AlphaFoldDB" id="A0AAV9GUY0"/>
<evidence type="ECO:0000256" key="1">
    <source>
        <dbReference type="SAM" id="MobiDB-lite"/>
    </source>
</evidence>
<protein>
    <submittedName>
        <fullName evidence="2">Uncharacterized protein</fullName>
    </submittedName>
</protein>
<proteinExistence type="predicted"/>
<feature type="compositionally biased region" description="Basic and acidic residues" evidence="1">
    <location>
        <begin position="80"/>
        <end position="96"/>
    </location>
</feature>